<dbReference type="InterPro" id="IPR010998">
    <property type="entry name" value="Integrase_recombinase_N"/>
</dbReference>
<dbReference type="InterPro" id="IPR044068">
    <property type="entry name" value="CB"/>
</dbReference>
<reference evidence="9" key="1">
    <citation type="journal article" date="2019" name="Int. J. Syst. Evol. Microbiol.">
        <title>The Global Catalogue of Microorganisms (GCM) 10K type strain sequencing project: providing services to taxonomists for standard genome sequencing and annotation.</title>
        <authorList>
            <consortium name="The Broad Institute Genomics Platform"/>
            <consortium name="The Broad Institute Genome Sequencing Center for Infectious Disease"/>
            <person name="Wu L."/>
            <person name="Ma J."/>
        </authorList>
    </citation>
    <scope>NUCLEOTIDE SEQUENCE [LARGE SCALE GENOMIC DNA]</scope>
    <source>
        <strain evidence="9">TISTR 2466</strain>
    </source>
</reference>
<dbReference type="InterPro" id="IPR050090">
    <property type="entry name" value="Tyrosine_recombinase_XerCD"/>
</dbReference>
<proteinExistence type="inferred from homology"/>
<dbReference type="InterPro" id="IPR028259">
    <property type="entry name" value="AP2-like_int_N"/>
</dbReference>
<dbReference type="CDD" id="cd01189">
    <property type="entry name" value="INT_ICEBs1_C_like"/>
    <property type="match status" value="1"/>
</dbReference>
<evidence type="ECO:0000313" key="8">
    <source>
        <dbReference type="EMBL" id="MFD2694942.1"/>
    </source>
</evidence>
<dbReference type="InterPro" id="IPR004107">
    <property type="entry name" value="Integrase_SAM-like_N"/>
</dbReference>
<evidence type="ECO:0000259" key="7">
    <source>
        <dbReference type="PROSITE" id="PS51900"/>
    </source>
</evidence>
<organism evidence="8 9">
    <name type="scientific">Sporolactobacillus shoreicorticis</name>
    <dbReference type="NCBI Taxonomy" id="1923877"/>
    <lineage>
        <taxon>Bacteria</taxon>
        <taxon>Bacillati</taxon>
        <taxon>Bacillota</taxon>
        <taxon>Bacilli</taxon>
        <taxon>Bacillales</taxon>
        <taxon>Sporolactobacillaceae</taxon>
        <taxon>Sporolactobacillus</taxon>
    </lineage>
</organism>
<dbReference type="InterPro" id="IPR002104">
    <property type="entry name" value="Integrase_catalytic"/>
</dbReference>
<comment type="caution">
    <text evidence="8">The sequence shown here is derived from an EMBL/GenBank/DDBJ whole genome shotgun (WGS) entry which is preliminary data.</text>
</comment>
<accession>A0ABW5S7M4</accession>
<dbReference type="PANTHER" id="PTHR30349">
    <property type="entry name" value="PHAGE INTEGRASE-RELATED"/>
    <property type="match status" value="1"/>
</dbReference>
<feature type="domain" description="Core-binding (CB)" evidence="7">
    <location>
        <begin position="63"/>
        <end position="144"/>
    </location>
</feature>
<keyword evidence="9" id="KW-1185">Reference proteome</keyword>
<dbReference type="PROSITE" id="PS51898">
    <property type="entry name" value="TYR_RECOMBINASE"/>
    <property type="match status" value="1"/>
</dbReference>
<dbReference type="SUPFAM" id="SSF56349">
    <property type="entry name" value="DNA breaking-rejoining enzymes"/>
    <property type="match status" value="1"/>
</dbReference>
<dbReference type="PROSITE" id="PS51900">
    <property type="entry name" value="CB"/>
    <property type="match status" value="1"/>
</dbReference>
<dbReference type="Proteomes" id="UP001597399">
    <property type="component" value="Unassembled WGS sequence"/>
</dbReference>
<keyword evidence="2" id="KW-0229">DNA integration</keyword>
<name>A0ABW5S7M4_9BACL</name>
<dbReference type="Gene3D" id="1.10.443.10">
    <property type="entry name" value="Intergrase catalytic core"/>
    <property type="match status" value="1"/>
</dbReference>
<dbReference type="RefSeq" id="WP_253064521.1">
    <property type="nucleotide sequence ID" value="NZ_JAMXWM010000031.1"/>
</dbReference>
<dbReference type="InterPro" id="IPR011010">
    <property type="entry name" value="DNA_brk_join_enz"/>
</dbReference>
<evidence type="ECO:0000256" key="2">
    <source>
        <dbReference type="ARBA" id="ARBA00022908"/>
    </source>
</evidence>
<dbReference type="PANTHER" id="PTHR30349:SF64">
    <property type="entry name" value="PROPHAGE INTEGRASE INTD-RELATED"/>
    <property type="match status" value="1"/>
</dbReference>
<dbReference type="Gene3D" id="1.10.150.130">
    <property type="match status" value="1"/>
</dbReference>
<keyword evidence="4" id="KW-0233">DNA recombination</keyword>
<evidence type="ECO:0000256" key="1">
    <source>
        <dbReference type="ARBA" id="ARBA00008857"/>
    </source>
</evidence>
<evidence type="ECO:0000256" key="5">
    <source>
        <dbReference type="PROSITE-ProRule" id="PRU01248"/>
    </source>
</evidence>
<dbReference type="Pfam" id="PF00589">
    <property type="entry name" value="Phage_integrase"/>
    <property type="match status" value="1"/>
</dbReference>
<dbReference type="InterPro" id="IPR013762">
    <property type="entry name" value="Integrase-like_cat_sf"/>
</dbReference>
<comment type="similarity">
    <text evidence="1">Belongs to the 'phage' integrase family.</text>
</comment>
<dbReference type="EMBL" id="JBHUMQ010000034">
    <property type="protein sequence ID" value="MFD2694942.1"/>
    <property type="molecule type" value="Genomic_DNA"/>
</dbReference>
<sequence length="376" mass="44352">MRGYIQKRGNKYSFILDLGRDEETGQRKRKRFSGYYRKKDAEKAMAEAINQIDKKDFIEPSNQTFKQYANDWIESKKHNVRETTYLTYKFILDKHIIPAIGTAKLDKIKPYDLDRFYRDMKEDYADWTVFKAHTIIKMVFDKAKRYKEIRENPAELVDTPKVRKRIMDYWDEDEAKNFFNNNEIMKNREYIAFLLAFSLGMRCGEVLALKFSDVNFKRKELTIRRILQKNGMKLVDIVKTNSSNRKIAVDDYTLSMIKRQKAIVAADNLKSKKVYEDNGLIVCTTLGTPINPSNLRRTWQKLVEISGNRYIRIHDLRHTHATLLLQQPGADIKMVSERLGHKDIKITLETYYHVLPGKQEKAVDNFGNFFFPAQEK</sequence>
<dbReference type="Pfam" id="PF14659">
    <property type="entry name" value="Phage_int_SAM_3"/>
    <property type="match status" value="1"/>
</dbReference>
<keyword evidence="3 5" id="KW-0238">DNA-binding</keyword>
<evidence type="ECO:0000256" key="4">
    <source>
        <dbReference type="ARBA" id="ARBA00023172"/>
    </source>
</evidence>
<feature type="domain" description="Tyr recombinase" evidence="6">
    <location>
        <begin position="165"/>
        <end position="364"/>
    </location>
</feature>
<evidence type="ECO:0000256" key="3">
    <source>
        <dbReference type="ARBA" id="ARBA00023125"/>
    </source>
</evidence>
<evidence type="ECO:0000313" key="9">
    <source>
        <dbReference type="Proteomes" id="UP001597399"/>
    </source>
</evidence>
<gene>
    <name evidence="8" type="ORF">ACFSUE_15105</name>
</gene>
<dbReference type="Pfam" id="PF14657">
    <property type="entry name" value="Arm-DNA-bind_4"/>
    <property type="match status" value="1"/>
</dbReference>
<evidence type="ECO:0000259" key="6">
    <source>
        <dbReference type="PROSITE" id="PS51898"/>
    </source>
</evidence>
<protein>
    <submittedName>
        <fullName evidence="8">Tyrosine-type recombinase/integrase</fullName>
    </submittedName>
</protein>